<comment type="caution">
    <text evidence="1">The sequence shown here is derived from an EMBL/GenBank/DDBJ whole genome shotgun (WGS) entry which is preliminary data.</text>
</comment>
<protein>
    <submittedName>
        <fullName evidence="1">Uncharacterized protein</fullName>
    </submittedName>
</protein>
<evidence type="ECO:0000313" key="2">
    <source>
        <dbReference type="Proteomes" id="UP000788419"/>
    </source>
</evidence>
<name>A0ABQ6Z6R4_9GAMM</name>
<gene>
    <name evidence="1" type="ORF">CSC65_09530</name>
</gene>
<reference evidence="1 2" key="1">
    <citation type="submission" date="2017-10" db="EMBL/GenBank/DDBJ databases">
        <title>Whole genome sequencing of members of genus Pseudoxanthomonas.</title>
        <authorList>
            <person name="Kumar S."/>
            <person name="Bansal K."/>
            <person name="Kaur A."/>
            <person name="Patil P."/>
            <person name="Sharma S."/>
            <person name="Patil P.B."/>
        </authorList>
    </citation>
    <scope>NUCLEOTIDE SEQUENCE [LARGE SCALE GENOMIC DNA]</scope>
    <source>
        <strain evidence="1 2">DSM 17801</strain>
    </source>
</reference>
<keyword evidence="2" id="KW-1185">Reference proteome</keyword>
<dbReference type="EMBL" id="PDWN01000008">
    <property type="protein sequence ID" value="KAF1694410.1"/>
    <property type="molecule type" value="Genomic_DNA"/>
</dbReference>
<proteinExistence type="predicted"/>
<dbReference type="Proteomes" id="UP000788419">
    <property type="component" value="Unassembled WGS sequence"/>
</dbReference>
<dbReference type="RefSeq" id="WP_162410355.1">
    <property type="nucleotide sequence ID" value="NZ_PDWN01000008.1"/>
</dbReference>
<evidence type="ECO:0000313" key="1">
    <source>
        <dbReference type="EMBL" id="KAF1694410.1"/>
    </source>
</evidence>
<accession>A0ABQ6Z6R4</accession>
<sequence length="239" mass="27298">MPGYWNQDNFEGLEAIAAQADGLPHLQAFARYCRLKASGLRKPAHVALDEFLAEAATLDFAVRKQLVEWLLDSQRRAPKVHQLIPQPLARRLIEPVLAEWLRDHPHDAAGHRWWGILHNDRAALRAAVVLDANEVLARIHLLRNLIDCVAFATHHLPEGGLVYETAFVHQCLGEATQLLAQLPAGEERHAHAMALAQQQMLVDDFLDWSRQPEGIGFEQWCERRQRQHTWGVLYSFDRE</sequence>
<organism evidence="1 2">
    <name type="scientific">Pseudoxanthomonas daejeonensis</name>
    <dbReference type="NCBI Taxonomy" id="266062"/>
    <lineage>
        <taxon>Bacteria</taxon>
        <taxon>Pseudomonadati</taxon>
        <taxon>Pseudomonadota</taxon>
        <taxon>Gammaproteobacteria</taxon>
        <taxon>Lysobacterales</taxon>
        <taxon>Lysobacteraceae</taxon>
        <taxon>Pseudoxanthomonas</taxon>
    </lineage>
</organism>